<accession>A0ABT4VDS2</accession>
<dbReference type="InterPro" id="IPR008557">
    <property type="entry name" value="PhoX"/>
</dbReference>
<dbReference type="Proteomes" id="UP001210261">
    <property type="component" value="Unassembled WGS sequence"/>
</dbReference>
<dbReference type="PANTHER" id="PTHR35399:SF2">
    <property type="entry name" value="DUF839 DOMAIN-CONTAINING PROTEIN"/>
    <property type="match status" value="1"/>
</dbReference>
<name>A0ABT4VDS2_9HELI</name>
<keyword evidence="2" id="KW-1185">Reference proteome</keyword>
<organism evidence="1 2">
    <name type="scientific">Helicobacter ibis</name>
    <dbReference type="NCBI Taxonomy" id="2962633"/>
    <lineage>
        <taxon>Bacteria</taxon>
        <taxon>Pseudomonadati</taxon>
        <taxon>Campylobacterota</taxon>
        <taxon>Epsilonproteobacteria</taxon>
        <taxon>Campylobacterales</taxon>
        <taxon>Helicobacteraceae</taxon>
        <taxon>Helicobacter</taxon>
    </lineage>
</organism>
<dbReference type="Pfam" id="PF05787">
    <property type="entry name" value="PhoX"/>
    <property type="match status" value="1"/>
</dbReference>
<dbReference type="EMBL" id="JAQHXR010000002">
    <property type="protein sequence ID" value="MDA3968855.1"/>
    <property type="molecule type" value="Genomic_DNA"/>
</dbReference>
<dbReference type="RefSeq" id="WP_271021150.1">
    <property type="nucleotide sequence ID" value="NZ_JAQHXR010000002.1"/>
</dbReference>
<dbReference type="SUPFAM" id="SSF63829">
    <property type="entry name" value="Calcium-dependent phosphotriesterase"/>
    <property type="match status" value="1"/>
</dbReference>
<dbReference type="InterPro" id="IPR011042">
    <property type="entry name" value="6-blade_b-propeller_TolB-like"/>
</dbReference>
<gene>
    <name evidence="1" type="ORF">PF021_04105</name>
</gene>
<sequence>MQRRNFMKILGVSTASLSYASFFGASILNAKENKLLGFESIDINTKDIVVVPKDYEVKPLISWGDPLFSSAKEFDESKIINEDSINNATLTFGDNTDGMSVFELSEDSYIMCVNNEYINPEHMFNHNDKNMTLDDVRYEQNSLGVSIFEIKKDKNGDFNIVKDSKYNRRITAHTPMEVSTLRGFDRIKTKDDKNGERILGTINNCANGKTPWGTYLACEENFDDFFGSSNKKLELNESEKRYGVGVDSVYKWELDSRFDISKNRNEPNRFGYVVEIDPYNPNSTPIKRCALGRFKHENAEVLINKDSHVVVYMGDDEANEFIYKFVSKNKFDSKNNKNNRNLLESGTLYVAKFTNGKNELEGTGEWIELSYGKNGLTKENGFFSYEDILIDTRLAASFVGATPMDRPEWIVADNNSRFVYATLTNNTKRTEAGAANPRVKNQYGHIIRWWHKDNNHNSTKFKWDIFLLAGNPMQYPNDLRKGTSNITKDNMFNSPDGLAFDKFGRLWIETDGKYSNEGDFLGMGNNQLLCANPNTGEVRRFLSGPIGCEITGIAFSKDYKTMFIGIQHPGENLLPSHYPNGGDSTPRSTIVQIRHKNGNVIGS</sequence>
<evidence type="ECO:0000313" key="2">
    <source>
        <dbReference type="Proteomes" id="UP001210261"/>
    </source>
</evidence>
<proteinExistence type="predicted"/>
<dbReference type="PANTHER" id="PTHR35399">
    <property type="entry name" value="SLR8030 PROTEIN"/>
    <property type="match status" value="1"/>
</dbReference>
<evidence type="ECO:0000313" key="1">
    <source>
        <dbReference type="EMBL" id="MDA3968855.1"/>
    </source>
</evidence>
<dbReference type="Gene3D" id="2.120.10.30">
    <property type="entry name" value="TolB, C-terminal domain"/>
    <property type="match status" value="1"/>
</dbReference>
<comment type="caution">
    <text evidence="1">The sequence shown here is derived from an EMBL/GenBank/DDBJ whole genome shotgun (WGS) entry which is preliminary data.</text>
</comment>
<protein>
    <submittedName>
        <fullName evidence="1">PhoX family phosphatase</fullName>
    </submittedName>
</protein>
<reference evidence="1 2" key="1">
    <citation type="submission" date="2023-01" db="EMBL/GenBank/DDBJ databases">
        <title>Description of Helicobacter ibis sp. nov. isolated from faecal droppings of black-faced ibis (Theristicus melanopis).</title>
        <authorList>
            <person name="Lopez-Cantillo M."/>
            <person name="Vidal-Veuthey B."/>
            <person name="Mella A."/>
            <person name="De La Haba R."/>
            <person name="Collado L."/>
        </authorList>
    </citation>
    <scope>NUCLEOTIDE SEQUENCE [LARGE SCALE GENOMIC DNA]</scope>
    <source>
        <strain evidence="1 2">A82</strain>
    </source>
</reference>